<gene>
    <name evidence="1" type="ORF">KK1_037045</name>
</gene>
<dbReference type="AlphaFoldDB" id="A0A151RGH7"/>
<dbReference type="Proteomes" id="UP000075243">
    <property type="component" value="Unassembled WGS sequence"/>
</dbReference>
<dbReference type="STRING" id="3821.A0A151RGH7"/>
<proteinExistence type="predicted"/>
<sequence length="91" mass="10640">MKDTGKLKYFLGIEVTYSKKGIFISQRKYVLDLLKEIRKLGCRTSRVPIEQNHRIGSVESPPMEKYQYKKLVGKLIYLLHTRPDIAYAECC</sequence>
<evidence type="ECO:0008006" key="3">
    <source>
        <dbReference type="Google" id="ProtNLM"/>
    </source>
</evidence>
<evidence type="ECO:0000313" key="2">
    <source>
        <dbReference type="Proteomes" id="UP000075243"/>
    </source>
</evidence>
<keyword evidence="2" id="KW-1185">Reference proteome</keyword>
<protein>
    <recommendedName>
        <fullName evidence="3">Reverse transcriptase Ty1/copia-type domain-containing protein</fullName>
    </recommendedName>
</protein>
<accession>A0A151RGH7</accession>
<name>A0A151RGH7_CAJCA</name>
<reference evidence="1" key="1">
    <citation type="journal article" date="2012" name="Nat. Biotechnol.">
        <title>Draft genome sequence of pigeonpea (Cajanus cajan), an orphan legume crop of resource-poor farmers.</title>
        <authorList>
            <person name="Varshney R.K."/>
            <person name="Chen W."/>
            <person name="Li Y."/>
            <person name="Bharti A.K."/>
            <person name="Saxena R.K."/>
            <person name="Schlueter J.A."/>
            <person name="Donoghue M.T."/>
            <person name="Azam S."/>
            <person name="Fan G."/>
            <person name="Whaley A.M."/>
            <person name="Farmer A.D."/>
            <person name="Sheridan J."/>
            <person name="Iwata A."/>
            <person name="Tuteja R."/>
            <person name="Penmetsa R.V."/>
            <person name="Wu W."/>
            <person name="Upadhyaya H.D."/>
            <person name="Yang S.P."/>
            <person name="Shah T."/>
            <person name="Saxena K.B."/>
            <person name="Michael T."/>
            <person name="McCombie W.R."/>
            <person name="Yang B."/>
            <person name="Zhang G."/>
            <person name="Yang H."/>
            <person name="Wang J."/>
            <person name="Spillane C."/>
            <person name="Cook D.R."/>
            <person name="May G.D."/>
            <person name="Xu X."/>
            <person name="Jackson S.A."/>
        </authorList>
    </citation>
    <scope>NUCLEOTIDE SEQUENCE [LARGE SCALE GENOMIC DNA]</scope>
</reference>
<dbReference type="Gramene" id="C.cajan_36105.t">
    <property type="protein sequence ID" value="C.cajan_36105.t.cds1"/>
    <property type="gene ID" value="C.cajan_36105"/>
</dbReference>
<organism evidence="1 2">
    <name type="scientific">Cajanus cajan</name>
    <name type="common">Pigeon pea</name>
    <name type="synonym">Cajanus indicus</name>
    <dbReference type="NCBI Taxonomy" id="3821"/>
    <lineage>
        <taxon>Eukaryota</taxon>
        <taxon>Viridiplantae</taxon>
        <taxon>Streptophyta</taxon>
        <taxon>Embryophyta</taxon>
        <taxon>Tracheophyta</taxon>
        <taxon>Spermatophyta</taxon>
        <taxon>Magnoliopsida</taxon>
        <taxon>eudicotyledons</taxon>
        <taxon>Gunneridae</taxon>
        <taxon>Pentapetalae</taxon>
        <taxon>rosids</taxon>
        <taxon>fabids</taxon>
        <taxon>Fabales</taxon>
        <taxon>Fabaceae</taxon>
        <taxon>Papilionoideae</taxon>
        <taxon>50 kb inversion clade</taxon>
        <taxon>NPAAA clade</taxon>
        <taxon>indigoferoid/millettioid clade</taxon>
        <taxon>Phaseoleae</taxon>
        <taxon>Cajanus</taxon>
    </lineage>
</organism>
<dbReference type="EMBL" id="KQ483764">
    <property type="protein sequence ID" value="KYP41563.1"/>
    <property type="molecule type" value="Genomic_DNA"/>
</dbReference>
<evidence type="ECO:0000313" key="1">
    <source>
        <dbReference type="EMBL" id="KYP41563.1"/>
    </source>
</evidence>